<keyword evidence="2" id="KW-1185">Reference proteome</keyword>
<comment type="caution">
    <text evidence="1">The sequence shown here is derived from an EMBL/GenBank/DDBJ whole genome shotgun (WGS) entry which is preliminary data.</text>
</comment>
<reference evidence="1" key="1">
    <citation type="journal article" date="2021" name="Open Biol.">
        <title>Shared evolutionary footprints suggest mitochondrial oxidative damage underlies multiple complex I losses in fungi.</title>
        <authorList>
            <person name="Schikora-Tamarit M.A."/>
            <person name="Marcet-Houben M."/>
            <person name="Nosek J."/>
            <person name="Gabaldon T."/>
        </authorList>
    </citation>
    <scope>NUCLEOTIDE SEQUENCE</scope>
    <source>
        <strain evidence="1">CBS2887</strain>
    </source>
</reference>
<name>A0A9P8Q2F7_WICPI</name>
<dbReference type="EMBL" id="JAEUBG010003513">
    <property type="protein sequence ID" value="KAH3682672.1"/>
    <property type="molecule type" value="Genomic_DNA"/>
</dbReference>
<evidence type="ECO:0000313" key="2">
    <source>
        <dbReference type="Proteomes" id="UP000774326"/>
    </source>
</evidence>
<proteinExistence type="predicted"/>
<organism evidence="1 2">
    <name type="scientific">Wickerhamomyces pijperi</name>
    <name type="common">Yeast</name>
    <name type="synonym">Pichia pijperi</name>
    <dbReference type="NCBI Taxonomy" id="599730"/>
    <lineage>
        <taxon>Eukaryota</taxon>
        <taxon>Fungi</taxon>
        <taxon>Dikarya</taxon>
        <taxon>Ascomycota</taxon>
        <taxon>Saccharomycotina</taxon>
        <taxon>Saccharomycetes</taxon>
        <taxon>Phaffomycetales</taxon>
        <taxon>Wickerhamomycetaceae</taxon>
        <taxon>Wickerhamomyces</taxon>
    </lineage>
</organism>
<evidence type="ECO:0000313" key="1">
    <source>
        <dbReference type="EMBL" id="KAH3682672.1"/>
    </source>
</evidence>
<dbReference type="Proteomes" id="UP000774326">
    <property type="component" value="Unassembled WGS sequence"/>
</dbReference>
<protein>
    <submittedName>
        <fullName evidence="1">Uncharacterized protein</fullName>
    </submittedName>
</protein>
<gene>
    <name evidence="1" type="ORF">WICPIJ_006366</name>
</gene>
<dbReference type="AlphaFoldDB" id="A0A9P8Q2F7"/>
<reference evidence="1" key="2">
    <citation type="submission" date="2021-01" db="EMBL/GenBank/DDBJ databases">
        <authorList>
            <person name="Schikora-Tamarit M.A."/>
        </authorList>
    </citation>
    <scope>NUCLEOTIDE SEQUENCE</scope>
    <source>
        <strain evidence="1">CBS2887</strain>
    </source>
</reference>
<accession>A0A9P8Q2F7</accession>
<sequence>MKFCALLDSSYSGISMISNNVSMTLNLCSMTSTSTLNPENNLKNFSKSDLICPMALLISLDPMVIPCKAFKYLTMHSSKMSSIKISNKLKVSAKSSKIITKIASQHCLAKLANPSMTDSMLSMIPTEYFLETIPEYFVEIASE</sequence>